<dbReference type="EMBL" id="JAUYZK010000001">
    <property type="protein sequence ID" value="MDP2538199.1"/>
    <property type="molecule type" value="Genomic_DNA"/>
</dbReference>
<evidence type="ECO:0000259" key="1">
    <source>
        <dbReference type="Pfam" id="PF01408"/>
    </source>
</evidence>
<dbReference type="Gene3D" id="3.30.360.10">
    <property type="entry name" value="Dihydrodipicolinate Reductase, domain 2"/>
    <property type="match status" value="1"/>
</dbReference>
<comment type="caution">
    <text evidence="4">The sequence shown here is derived from an EMBL/GenBank/DDBJ whole genome shotgun (WGS) entry which is preliminary data.</text>
</comment>
<reference evidence="4 6" key="1">
    <citation type="submission" date="2023-07" db="EMBL/GenBank/DDBJ databases">
        <title>Unpublished Manusciprt.</title>
        <authorList>
            <person name="Aydin F."/>
            <person name="Tarhane S."/>
            <person name="Saticioglu I.B."/>
            <person name="Karakaya E."/>
            <person name="Abay S."/>
            <person name="Guran O."/>
            <person name="Bozkurt E."/>
            <person name="Uzum N."/>
            <person name="Olgun K."/>
            <person name="Jablonski D."/>
        </authorList>
    </citation>
    <scope>NUCLEOTIDE SEQUENCE</scope>
    <source>
        <strain evidence="6">faydin-H75</strain>
        <strain evidence="4">Faydin-H76</strain>
    </source>
</reference>
<dbReference type="Pfam" id="PF22725">
    <property type="entry name" value="GFO_IDH_MocA_C3"/>
    <property type="match status" value="1"/>
</dbReference>
<feature type="domain" description="GFO/IDH/MocA-like oxidoreductase" evidence="2">
    <location>
        <begin position="159"/>
        <end position="233"/>
    </location>
</feature>
<dbReference type="RefSeq" id="WP_305516176.1">
    <property type="nucleotide sequence ID" value="NZ_JAUPEV010000001.1"/>
</dbReference>
<dbReference type="PANTHER" id="PTHR43377:SF6">
    <property type="entry name" value="GFO_IDH_MOCA-LIKE OXIDOREDUCTASE N-TERMINAL DOMAIN-CONTAINING PROTEIN"/>
    <property type="match status" value="1"/>
</dbReference>
<sequence>MKVAIIGYGYWGVNIAKCIFKNPNFELKTIYDEDKSRIQEAKKIYDFAPYENYESILKDDDIQAIFIITPPHSHYSLGKAALKAKKHAFIEKPLTTNIQEAYELYEIAQKNNCILHCDHTFLYSPAVKWLKENIQTFGEIVYINSRRINLGLFQSSLDVIWDLAIHDLSIIDTLVGLKIKKSKTFTKKYQNYPYDAIANINLELQSGPIVTINVSWLSPVKVREMIIGGDKKTAIYDDTKRDKITVFDTGVIIKDEFDKNSLYQKMIEYKLGKEEIPVLENFMALDNSIESFFSSISENSHTQDQKEHILRVIQALEIISKS</sequence>
<organism evidence="4 5">
    <name type="scientific">Helicobacter cappadocius</name>
    <dbReference type="NCBI Taxonomy" id="3063998"/>
    <lineage>
        <taxon>Bacteria</taxon>
        <taxon>Pseudomonadati</taxon>
        <taxon>Campylobacterota</taxon>
        <taxon>Epsilonproteobacteria</taxon>
        <taxon>Campylobacterales</taxon>
        <taxon>Helicobacteraceae</taxon>
        <taxon>Helicobacter</taxon>
    </lineage>
</organism>
<protein>
    <submittedName>
        <fullName evidence="4">Gfo/Idh/MocA family oxidoreductase</fullName>
    </submittedName>
</protein>
<dbReference type="GO" id="GO:0000166">
    <property type="term" value="F:nucleotide binding"/>
    <property type="evidence" value="ECO:0007669"/>
    <property type="project" value="InterPro"/>
</dbReference>
<dbReference type="Pfam" id="PF01408">
    <property type="entry name" value="GFO_IDH_MocA"/>
    <property type="match status" value="1"/>
</dbReference>
<dbReference type="InterPro" id="IPR000683">
    <property type="entry name" value="Gfo/Idh/MocA-like_OxRdtase_N"/>
</dbReference>
<dbReference type="EMBL" id="JAUPEV010000001">
    <property type="protein sequence ID" value="MDO7252332.1"/>
    <property type="molecule type" value="Genomic_DNA"/>
</dbReference>
<dbReference type="SUPFAM" id="SSF55347">
    <property type="entry name" value="Glyceraldehyde-3-phosphate dehydrogenase-like, C-terminal domain"/>
    <property type="match status" value="1"/>
</dbReference>
<dbReference type="PANTHER" id="PTHR43377">
    <property type="entry name" value="BILIVERDIN REDUCTASE A"/>
    <property type="match status" value="1"/>
</dbReference>
<dbReference type="InterPro" id="IPR051450">
    <property type="entry name" value="Gfo/Idh/MocA_Oxidoreductases"/>
</dbReference>
<name>A0AA90PRM6_9HELI</name>
<gene>
    <name evidence="3" type="ORF">Q5I04_00155</name>
    <name evidence="4" type="ORF">Q5I06_00155</name>
</gene>
<dbReference type="Gene3D" id="3.40.50.720">
    <property type="entry name" value="NAD(P)-binding Rossmann-like Domain"/>
    <property type="match status" value="1"/>
</dbReference>
<dbReference type="Proteomes" id="UP001177258">
    <property type="component" value="Unassembled WGS sequence"/>
</dbReference>
<feature type="domain" description="Gfo/Idh/MocA-like oxidoreductase N-terminal" evidence="1">
    <location>
        <begin position="1"/>
        <end position="119"/>
    </location>
</feature>
<evidence type="ECO:0000313" key="5">
    <source>
        <dbReference type="Proteomes" id="UP001177258"/>
    </source>
</evidence>
<dbReference type="SUPFAM" id="SSF51735">
    <property type="entry name" value="NAD(P)-binding Rossmann-fold domains"/>
    <property type="match status" value="1"/>
</dbReference>
<dbReference type="Proteomes" id="UP001240777">
    <property type="component" value="Unassembled WGS sequence"/>
</dbReference>
<proteinExistence type="predicted"/>
<reference evidence="3" key="2">
    <citation type="submission" date="2023-07" db="EMBL/GenBank/DDBJ databases">
        <authorList>
            <person name="Aydin F."/>
            <person name="Tarhane S."/>
            <person name="Saticioglu I.B."/>
            <person name="Karakaya E."/>
            <person name="Abay S."/>
            <person name="Guran O."/>
            <person name="Bozkurt E."/>
            <person name="Uzum N."/>
            <person name="Olgun K."/>
            <person name="Jablonski D."/>
        </authorList>
    </citation>
    <scope>NUCLEOTIDE SEQUENCE</scope>
    <source>
        <strain evidence="3">Faydin-H75</strain>
    </source>
</reference>
<keyword evidence="6" id="KW-1185">Reference proteome</keyword>
<dbReference type="InterPro" id="IPR055170">
    <property type="entry name" value="GFO_IDH_MocA-like_dom"/>
</dbReference>
<dbReference type="InterPro" id="IPR036291">
    <property type="entry name" value="NAD(P)-bd_dom_sf"/>
</dbReference>
<reference evidence="3 5" key="3">
    <citation type="journal article" date="2024" name="Syst. Appl. Microbiol.">
        <title>Helicobacter cappadocius sp. nov., from lizards: The first psychrotrophic Helicobacter species.</title>
        <authorList>
            <person name="Aydin F."/>
            <person name="Tarhane S."/>
            <person name="Karakaya E."/>
            <person name="Abay S."/>
            <person name="Kayman T."/>
            <person name="Guran O."/>
            <person name="Bozkurt E."/>
            <person name="Uzum N."/>
            <person name="Avci A."/>
            <person name="Olgun K."/>
            <person name="Jablonski D."/>
            <person name="Guran C."/>
            <person name="Burcin Saticioglu I."/>
        </authorList>
    </citation>
    <scope>NUCLEOTIDE SEQUENCE [LARGE SCALE GENOMIC DNA]</scope>
    <source>
        <strain evidence="3">Faydin-H75</strain>
        <strain evidence="5">faydin-H76</strain>
    </source>
</reference>
<accession>A0AA90PRM6</accession>
<evidence type="ECO:0000313" key="4">
    <source>
        <dbReference type="EMBL" id="MDP2538199.1"/>
    </source>
</evidence>
<evidence type="ECO:0000313" key="3">
    <source>
        <dbReference type="EMBL" id="MDO7252332.1"/>
    </source>
</evidence>
<evidence type="ECO:0000313" key="6">
    <source>
        <dbReference type="Proteomes" id="UP001240777"/>
    </source>
</evidence>
<dbReference type="AlphaFoldDB" id="A0AA90PRM6"/>
<evidence type="ECO:0000259" key="2">
    <source>
        <dbReference type="Pfam" id="PF22725"/>
    </source>
</evidence>